<dbReference type="Proteomes" id="UP000823388">
    <property type="component" value="Chromosome 8N"/>
</dbReference>
<feature type="region of interest" description="Disordered" evidence="1">
    <location>
        <begin position="20"/>
        <end position="50"/>
    </location>
</feature>
<name>A0A8T0PC23_PANVG</name>
<dbReference type="EMBL" id="CM029052">
    <property type="protein sequence ID" value="KAG2558485.1"/>
    <property type="molecule type" value="Genomic_DNA"/>
</dbReference>
<feature type="compositionally biased region" description="Basic residues" evidence="1">
    <location>
        <begin position="23"/>
        <end position="39"/>
    </location>
</feature>
<keyword evidence="3" id="KW-1185">Reference proteome</keyword>
<dbReference type="AlphaFoldDB" id="A0A8T0PC23"/>
<evidence type="ECO:0000313" key="2">
    <source>
        <dbReference type="EMBL" id="KAG2558485.1"/>
    </source>
</evidence>
<reference evidence="2" key="1">
    <citation type="submission" date="2020-05" db="EMBL/GenBank/DDBJ databases">
        <title>WGS assembly of Panicum virgatum.</title>
        <authorList>
            <person name="Lovell J.T."/>
            <person name="Jenkins J."/>
            <person name="Shu S."/>
            <person name="Juenger T.E."/>
            <person name="Schmutz J."/>
        </authorList>
    </citation>
    <scope>NUCLEOTIDE SEQUENCE</scope>
    <source>
        <strain evidence="2">AP13</strain>
    </source>
</reference>
<protein>
    <submittedName>
        <fullName evidence="2">Uncharacterized protein</fullName>
    </submittedName>
</protein>
<gene>
    <name evidence="2" type="ORF">PVAP13_8NG268902</name>
</gene>
<accession>A0A8T0PC23</accession>
<feature type="region of interest" description="Disordered" evidence="1">
    <location>
        <begin position="119"/>
        <end position="154"/>
    </location>
</feature>
<evidence type="ECO:0000256" key="1">
    <source>
        <dbReference type="SAM" id="MobiDB-lite"/>
    </source>
</evidence>
<proteinExistence type="predicted"/>
<sequence>MDSFRYEAGDLTGGAELQDLLHGGKRSPHALRRRRRPAHHGSAWQRQQPAASCPHARLLLALRGSGVPPLGILSTPGLAPAQRRGRRCGARWGRAAALASSAGRNASLRTQRWRAGVARRHAGHRLPPPRALPRHLRPPCRLRRTPHPCAGRGH</sequence>
<organism evidence="2 3">
    <name type="scientific">Panicum virgatum</name>
    <name type="common">Blackwell switchgrass</name>
    <dbReference type="NCBI Taxonomy" id="38727"/>
    <lineage>
        <taxon>Eukaryota</taxon>
        <taxon>Viridiplantae</taxon>
        <taxon>Streptophyta</taxon>
        <taxon>Embryophyta</taxon>
        <taxon>Tracheophyta</taxon>
        <taxon>Spermatophyta</taxon>
        <taxon>Magnoliopsida</taxon>
        <taxon>Liliopsida</taxon>
        <taxon>Poales</taxon>
        <taxon>Poaceae</taxon>
        <taxon>PACMAD clade</taxon>
        <taxon>Panicoideae</taxon>
        <taxon>Panicodae</taxon>
        <taxon>Paniceae</taxon>
        <taxon>Panicinae</taxon>
        <taxon>Panicum</taxon>
        <taxon>Panicum sect. Hiantes</taxon>
    </lineage>
</organism>
<comment type="caution">
    <text evidence="2">The sequence shown here is derived from an EMBL/GenBank/DDBJ whole genome shotgun (WGS) entry which is preliminary data.</text>
</comment>
<evidence type="ECO:0000313" key="3">
    <source>
        <dbReference type="Proteomes" id="UP000823388"/>
    </source>
</evidence>
<feature type="compositionally biased region" description="Basic residues" evidence="1">
    <location>
        <begin position="132"/>
        <end position="146"/>
    </location>
</feature>